<accession>A0A0C9VCC9</accession>
<dbReference type="OrthoDB" id="5392716at2759"/>
<keyword evidence="2" id="KW-1185">Reference proteome</keyword>
<dbReference type="HOGENOM" id="CLU_1384958_0_0_1"/>
<gene>
    <name evidence="1" type="ORF">M422DRAFT_251928</name>
</gene>
<dbReference type="AlphaFoldDB" id="A0A0C9VCC9"/>
<evidence type="ECO:0000313" key="1">
    <source>
        <dbReference type="EMBL" id="KIJ44634.1"/>
    </source>
</evidence>
<name>A0A0C9VCC9_SPHS4</name>
<protein>
    <submittedName>
        <fullName evidence="1">Uncharacterized protein</fullName>
    </submittedName>
</protein>
<dbReference type="Proteomes" id="UP000054279">
    <property type="component" value="Unassembled WGS sequence"/>
</dbReference>
<evidence type="ECO:0000313" key="2">
    <source>
        <dbReference type="Proteomes" id="UP000054279"/>
    </source>
</evidence>
<reference evidence="1 2" key="1">
    <citation type="submission" date="2014-06" db="EMBL/GenBank/DDBJ databases">
        <title>Evolutionary Origins and Diversification of the Mycorrhizal Mutualists.</title>
        <authorList>
            <consortium name="DOE Joint Genome Institute"/>
            <consortium name="Mycorrhizal Genomics Consortium"/>
            <person name="Kohler A."/>
            <person name="Kuo A."/>
            <person name="Nagy L.G."/>
            <person name="Floudas D."/>
            <person name="Copeland A."/>
            <person name="Barry K.W."/>
            <person name="Cichocki N."/>
            <person name="Veneault-Fourrey C."/>
            <person name="LaButti K."/>
            <person name="Lindquist E.A."/>
            <person name="Lipzen A."/>
            <person name="Lundell T."/>
            <person name="Morin E."/>
            <person name="Murat C."/>
            <person name="Riley R."/>
            <person name="Ohm R."/>
            <person name="Sun H."/>
            <person name="Tunlid A."/>
            <person name="Henrissat B."/>
            <person name="Grigoriev I.V."/>
            <person name="Hibbett D.S."/>
            <person name="Martin F."/>
        </authorList>
    </citation>
    <scope>NUCLEOTIDE SEQUENCE [LARGE SCALE GENOMIC DNA]</scope>
    <source>
        <strain evidence="1 2">SS14</strain>
    </source>
</reference>
<dbReference type="EMBL" id="KN837116">
    <property type="protein sequence ID" value="KIJ44634.1"/>
    <property type="molecule type" value="Genomic_DNA"/>
</dbReference>
<organism evidence="1 2">
    <name type="scientific">Sphaerobolus stellatus (strain SS14)</name>
    <dbReference type="NCBI Taxonomy" id="990650"/>
    <lineage>
        <taxon>Eukaryota</taxon>
        <taxon>Fungi</taxon>
        <taxon>Dikarya</taxon>
        <taxon>Basidiomycota</taxon>
        <taxon>Agaricomycotina</taxon>
        <taxon>Agaricomycetes</taxon>
        <taxon>Phallomycetidae</taxon>
        <taxon>Geastrales</taxon>
        <taxon>Sphaerobolaceae</taxon>
        <taxon>Sphaerobolus</taxon>
    </lineage>
</organism>
<proteinExistence type="predicted"/>
<sequence>MSSQESGWDLEEYGGEVLDYCTLFDYNNSHDAYVSLFTLQQTEVQRQQCYMVLQLLCAKHSSWNFPVDEVQHIGWSQLKIQFDANVDEFWDKGIADGIYDAYDGWHIALAQWLWSILIQQEIARWKERFNAHKPHHDAQKFNPSGVAPNVTFALYEKHGGINCLQILTPEACNLIKDLKQQLGVDELLQFVSPAFAK</sequence>